<dbReference type="Pfam" id="PF11739">
    <property type="entry name" value="YdbH-like"/>
    <property type="match status" value="1"/>
</dbReference>
<dbReference type="AlphaFoldDB" id="A0A2X2D7F1"/>
<dbReference type="EMBL" id="JADMCD010000023">
    <property type="protein sequence ID" value="MBF8643784.1"/>
    <property type="molecule type" value="Genomic_DNA"/>
</dbReference>
<dbReference type="InterPro" id="IPR021730">
    <property type="entry name" value="YdbH"/>
</dbReference>
<evidence type="ECO:0000313" key="3">
    <source>
        <dbReference type="Proteomes" id="UP000250443"/>
    </source>
</evidence>
<dbReference type="Proteomes" id="UP000250443">
    <property type="component" value="Unassembled WGS sequence"/>
</dbReference>
<reference evidence="1 4" key="2">
    <citation type="submission" date="2020-10" db="EMBL/GenBank/DDBJ databases">
        <title>Genome sequences of Pseudomonas isolates.</title>
        <authorList>
            <person name="Wessels L."/>
            <person name="Reich F."/>
            <person name="Hammerl J."/>
        </authorList>
    </citation>
    <scope>NUCLEOTIDE SEQUENCE [LARGE SCALE GENOMIC DNA]</scope>
    <source>
        <strain evidence="1 4">20-MO00624-0</strain>
    </source>
</reference>
<evidence type="ECO:0000313" key="1">
    <source>
        <dbReference type="EMBL" id="MBF8643784.1"/>
    </source>
</evidence>
<dbReference type="EMBL" id="UAUF01000014">
    <property type="protein sequence ID" value="SPZ13546.1"/>
    <property type="molecule type" value="Genomic_DNA"/>
</dbReference>
<dbReference type="RefSeq" id="WP_010798548.1">
    <property type="nucleotide sequence ID" value="NZ_FQYS01000019.1"/>
</dbReference>
<accession>A0A2X2D7F1</accession>
<evidence type="ECO:0000313" key="4">
    <source>
        <dbReference type="Proteomes" id="UP000626180"/>
    </source>
</evidence>
<evidence type="ECO:0000313" key="2">
    <source>
        <dbReference type="EMBL" id="SPZ13546.1"/>
    </source>
</evidence>
<proteinExistence type="predicted"/>
<sequence>MSPLSNVNSSRALRWFRRLGWASVVFLLLLASGSLGFALLIRSLGITHWNLQGLYLNTHSIGLQSLSLVQADKDGTEQSLNTGPLMFEWTGRHLRIDHVELALAAIPNGTSGEPIGPLHLDTPLAIPTWLPDRLDAPDFTLSLPCAQGQCRLEGSLSASQANNQALPLSLELTLRHDGRTLQTLALLEGTPEAPRLTANLAIDDQPRLVLRTALTPHGDGVAWSGDLLIPAFNEGPWVLDWINQWWPMPAVNAESLPGALRLQGDWQLSLPNTIDNLQSLLNAQGSIRLDAHLPQAWPVPGLGSLQGDASVDATVDHGYVMPRALQADLQLAVRNQPWQLQLPQGIRPDQLHIRAQTPASIDQPDVLLPLDVTLTSRGEAALDLKGRLKVATQAPWRLRVDGLDLHGTVPNFKQSDVAVHTLDVKLKAQGKMDQRSAELTFSNIMLGARQLDIGSGTSGTRLDNVSATSPGLNLMGRLDDQQDVHFTLKGNTQLETKRIAHPQLKAAKWNWNGQLELTDRALGLNGTLKTDTGLSLKTRLRQSPDQSFVLEGTLDTLFMRAGNPFAATFTAWPALLEFNTGRLDGQLALRIPQQGDMNLNIDLDAQGLGGIYDRLEMNGVVAKVALDLNNDQLSVALPAFKADSLNPGFTLGPLELSGAYRARLDDPLAGTLSWQQAQTAILGGRLWIPPGQGNLGDFTLALPVHLSGLQVASLLEAYPTEGLSGEGIIDGQLPLHWTRQGIRVEQGVVGARGAGVLRFRSDRIKALGRSNPGMKLVADALDDFHYEVLRSGVDYREDGTLMLSLRLEGRNPDIEKGRAFNFGINLEENIPQLLTSLQLTDRVSDTIQRRVQERLRRDQTGPKTEEKP</sequence>
<gene>
    <name evidence="1" type="ORF">IRZ65_24335</name>
    <name evidence="2" type="ORF">NCTC11842_05290</name>
</gene>
<dbReference type="Proteomes" id="UP000626180">
    <property type="component" value="Unassembled WGS sequence"/>
</dbReference>
<keyword evidence="4" id="KW-1185">Reference proteome</keyword>
<reference evidence="2 3" key="1">
    <citation type="submission" date="2018-06" db="EMBL/GenBank/DDBJ databases">
        <authorList>
            <consortium name="Pathogen Informatics"/>
            <person name="Doyle S."/>
        </authorList>
    </citation>
    <scope>NUCLEOTIDE SEQUENCE [LARGE SCALE GENOMIC DNA]</scope>
    <source>
        <strain evidence="2 3">NCTC11842</strain>
    </source>
</reference>
<name>A0A2X2D7F1_PSELU</name>
<protein>
    <submittedName>
        <fullName evidence="2">Dicarboxylate transport</fullName>
    </submittedName>
    <submittedName>
        <fullName evidence="1">YdbH domain-containing protein</fullName>
    </submittedName>
</protein>
<organism evidence="2 3">
    <name type="scientific">Pseudomonas luteola</name>
    <dbReference type="NCBI Taxonomy" id="47886"/>
    <lineage>
        <taxon>Bacteria</taxon>
        <taxon>Pseudomonadati</taxon>
        <taxon>Pseudomonadota</taxon>
        <taxon>Gammaproteobacteria</taxon>
        <taxon>Pseudomonadales</taxon>
        <taxon>Pseudomonadaceae</taxon>
        <taxon>Pseudomonas</taxon>
    </lineage>
</organism>